<proteinExistence type="predicted"/>
<organism evidence="1 2">
    <name type="scientific">Neofusicoccum parvum</name>
    <dbReference type="NCBI Taxonomy" id="310453"/>
    <lineage>
        <taxon>Eukaryota</taxon>
        <taxon>Fungi</taxon>
        <taxon>Dikarya</taxon>
        <taxon>Ascomycota</taxon>
        <taxon>Pezizomycotina</taxon>
        <taxon>Dothideomycetes</taxon>
        <taxon>Dothideomycetes incertae sedis</taxon>
        <taxon>Botryosphaeriales</taxon>
        <taxon>Botryosphaeriaceae</taxon>
        <taxon>Neofusicoccum</taxon>
    </lineage>
</organism>
<name>A0ACB5RZE4_9PEZI</name>
<keyword evidence="2" id="KW-1185">Reference proteome</keyword>
<accession>A0ACB5RZE4</accession>
<dbReference type="Proteomes" id="UP001165186">
    <property type="component" value="Unassembled WGS sequence"/>
</dbReference>
<reference evidence="1" key="1">
    <citation type="submission" date="2024-09" db="EMBL/GenBank/DDBJ databases">
        <title>Draft Genome Sequences of Neofusicoccum parvum.</title>
        <authorList>
            <person name="Ashida A."/>
            <person name="Camagna M."/>
            <person name="Tanaka A."/>
            <person name="Takemoto D."/>
        </authorList>
    </citation>
    <scope>NUCLEOTIDE SEQUENCE</scope>
    <source>
        <strain evidence="1">PPO83</strain>
    </source>
</reference>
<gene>
    <name evidence="1" type="primary">g2714</name>
    <name evidence="1" type="ORF">NpPPO83_00002714</name>
</gene>
<evidence type="ECO:0000313" key="1">
    <source>
        <dbReference type="EMBL" id="GME25840.1"/>
    </source>
</evidence>
<dbReference type="EMBL" id="BSXG01000023">
    <property type="protein sequence ID" value="GME25840.1"/>
    <property type="molecule type" value="Genomic_DNA"/>
</dbReference>
<evidence type="ECO:0000313" key="2">
    <source>
        <dbReference type="Proteomes" id="UP001165186"/>
    </source>
</evidence>
<comment type="caution">
    <text evidence="1">The sequence shown here is derived from an EMBL/GenBank/DDBJ whole genome shotgun (WGS) entry which is preliminary data.</text>
</comment>
<sequence length="290" mass="31388">MHIQSLLRILLVSVSVIAQESQKCGTNEPSADVLAVDQWRKQTSGSKSSLKLREQREGLVIPTYFHVVESQEKNGSITTQMLQDQLSVLTSTFAPHNITFNLLATTFTTNDSWAAVIQHRDMSLALRRGDYATLNIYFQTGMSGVPGGITGLCNFPVADPLGTGINGTSYYVFDGCHVNPDTLPGGPGGGYLGLDDAGKTATHEVGHWFGLLHTFDGFECGGEGDGVADTPAQSEATQGCPVGKDSCPGEGGVDPVHNYMDYSSDECKTEFTPDQEDRMYEIFYSLRRGK</sequence>
<protein>
    <submittedName>
        <fullName evidence="1">Uncharacterized protein</fullName>
    </submittedName>
</protein>